<dbReference type="EMBL" id="BAAATR010000046">
    <property type="protein sequence ID" value="GAA2273173.1"/>
    <property type="molecule type" value="Genomic_DNA"/>
</dbReference>
<organism evidence="1 2">
    <name type="scientific">Kitasatospora cystarginea</name>
    <dbReference type="NCBI Taxonomy" id="58350"/>
    <lineage>
        <taxon>Bacteria</taxon>
        <taxon>Bacillati</taxon>
        <taxon>Actinomycetota</taxon>
        <taxon>Actinomycetes</taxon>
        <taxon>Kitasatosporales</taxon>
        <taxon>Streptomycetaceae</taxon>
        <taxon>Kitasatospora</taxon>
    </lineage>
</organism>
<evidence type="ECO:0000313" key="1">
    <source>
        <dbReference type="EMBL" id="GAA2273173.1"/>
    </source>
</evidence>
<proteinExistence type="predicted"/>
<protein>
    <submittedName>
        <fullName evidence="1">Uncharacterized protein</fullName>
    </submittedName>
</protein>
<reference evidence="1 2" key="1">
    <citation type="journal article" date="2019" name="Int. J. Syst. Evol. Microbiol.">
        <title>The Global Catalogue of Microorganisms (GCM) 10K type strain sequencing project: providing services to taxonomists for standard genome sequencing and annotation.</title>
        <authorList>
            <consortium name="The Broad Institute Genomics Platform"/>
            <consortium name="The Broad Institute Genome Sequencing Center for Infectious Disease"/>
            <person name="Wu L."/>
            <person name="Ma J."/>
        </authorList>
    </citation>
    <scope>NUCLEOTIDE SEQUENCE [LARGE SCALE GENOMIC DNA]</scope>
    <source>
        <strain evidence="1 2">JCM 7356</strain>
    </source>
</reference>
<evidence type="ECO:0000313" key="2">
    <source>
        <dbReference type="Proteomes" id="UP001500305"/>
    </source>
</evidence>
<sequence>MTGVQQQVHRIVAEVHPGEPLVDRERHRRPVLDQCQVHLATGHQVRRRVRIGLQQAYVQVGAACAQLGEYAREQAACAGREGRDHQPPEGPTALLLQRHLGLFDQGEDLLGGSGQPPGGVGEDHAPALALQQGGPGLPFQLGDLLGDRRGCEAECGGRAAHRAVHRDRVQGPEPS</sequence>
<accession>A0ABN3EW37</accession>
<dbReference type="Proteomes" id="UP001500305">
    <property type="component" value="Unassembled WGS sequence"/>
</dbReference>
<gene>
    <name evidence="1" type="ORF">GCM10010430_68920</name>
</gene>
<comment type="caution">
    <text evidence="1">The sequence shown here is derived from an EMBL/GenBank/DDBJ whole genome shotgun (WGS) entry which is preliminary data.</text>
</comment>
<name>A0ABN3EW37_9ACTN</name>
<keyword evidence="2" id="KW-1185">Reference proteome</keyword>